<feature type="domain" description="NAC" evidence="5">
    <location>
        <begin position="10"/>
        <end position="70"/>
    </location>
</feature>
<dbReference type="Pfam" id="PF02365">
    <property type="entry name" value="NAM"/>
    <property type="match status" value="1"/>
</dbReference>
<proteinExistence type="predicted"/>
<dbReference type="GO" id="GO:0006355">
    <property type="term" value="P:regulation of DNA-templated transcription"/>
    <property type="evidence" value="ECO:0007669"/>
    <property type="project" value="InterPro"/>
</dbReference>
<accession>A0A7J9B8Y3</accession>
<evidence type="ECO:0000256" key="1">
    <source>
        <dbReference type="ARBA" id="ARBA00023015"/>
    </source>
</evidence>
<dbReference type="EMBL" id="JABEZY010000001">
    <property type="protein sequence ID" value="MBA0732775.1"/>
    <property type="molecule type" value="Genomic_DNA"/>
</dbReference>
<sequence>MGLRDIGATLPPGFRFYPSDEELVCHYLYKKIANEVVLKGTLGSKRRPSAMLAVRTNLKQQTKLNTFVFV</sequence>
<evidence type="ECO:0000256" key="2">
    <source>
        <dbReference type="ARBA" id="ARBA00023125"/>
    </source>
</evidence>
<dbReference type="GO" id="GO:0003677">
    <property type="term" value="F:DNA binding"/>
    <property type="evidence" value="ECO:0007669"/>
    <property type="project" value="UniProtKB-KW"/>
</dbReference>
<keyword evidence="4" id="KW-0539">Nucleus</keyword>
<keyword evidence="3" id="KW-0804">Transcription</keyword>
<dbReference type="PROSITE" id="PS51005">
    <property type="entry name" value="NAC"/>
    <property type="match status" value="1"/>
</dbReference>
<keyword evidence="7" id="KW-1185">Reference proteome</keyword>
<dbReference type="OrthoDB" id="730183at2759"/>
<dbReference type="InterPro" id="IPR003441">
    <property type="entry name" value="NAC-dom"/>
</dbReference>
<comment type="caution">
    <text evidence="6">The sequence shown here is derived from an EMBL/GenBank/DDBJ whole genome shotgun (WGS) entry which is preliminary data.</text>
</comment>
<gene>
    <name evidence="6" type="ORF">Gogos_016842</name>
</gene>
<keyword evidence="2" id="KW-0238">DNA-binding</keyword>
<evidence type="ECO:0000256" key="3">
    <source>
        <dbReference type="ARBA" id="ARBA00023163"/>
    </source>
</evidence>
<name>A0A7J9B8Y3_GOSGO</name>
<dbReference type="InterPro" id="IPR036093">
    <property type="entry name" value="NAC_dom_sf"/>
</dbReference>
<keyword evidence="1" id="KW-0805">Transcription regulation</keyword>
<evidence type="ECO:0000259" key="5">
    <source>
        <dbReference type="PROSITE" id="PS51005"/>
    </source>
</evidence>
<dbReference type="SUPFAM" id="SSF101941">
    <property type="entry name" value="NAC domain"/>
    <property type="match status" value="1"/>
</dbReference>
<evidence type="ECO:0000313" key="7">
    <source>
        <dbReference type="Proteomes" id="UP000593579"/>
    </source>
</evidence>
<reference evidence="6 7" key="1">
    <citation type="journal article" date="2019" name="Genome Biol. Evol.">
        <title>Insights into the evolution of the New World diploid cottons (Gossypium, subgenus Houzingenia) based on genome sequencing.</title>
        <authorList>
            <person name="Grover C.E."/>
            <person name="Arick M.A. 2nd"/>
            <person name="Thrash A."/>
            <person name="Conover J.L."/>
            <person name="Sanders W.S."/>
            <person name="Peterson D.G."/>
            <person name="Frelichowski J.E."/>
            <person name="Scheffler J.A."/>
            <person name="Scheffler B.E."/>
            <person name="Wendel J.F."/>
        </authorList>
    </citation>
    <scope>NUCLEOTIDE SEQUENCE [LARGE SCALE GENOMIC DNA]</scope>
    <source>
        <strain evidence="6">5</strain>
        <tissue evidence="6">Leaf</tissue>
    </source>
</reference>
<dbReference type="Proteomes" id="UP000593579">
    <property type="component" value="Unassembled WGS sequence"/>
</dbReference>
<evidence type="ECO:0000313" key="6">
    <source>
        <dbReference type="EMBL" id="MBA0732775.1"/>
    </source>
</evidence>
<organism evidence="6 7">
    <name type="scientific">Gossypium gossypioides</name>
    <name type="common">Mexican cotton</name>
    <name type="synonym">Selera gossypioides</name>
    <dbReference type="NCBI Taxonomy" id="34282"/>
    <lineage>
        <taxon>Eukaryota</taxon>
        <taxon>Viridiplantae</taxon>
        <taxon>Streptophyta</taxon>
        <taxon>Embryophyta</taxon>
        <taxon>Tracheophyta</taxon>
        <taxon>Spermatophyta</taxon>
        <taxon>Magnoliopsida</taxon>
        <taxon>eudicotyledons</taxon>
        <taxon>Gunneridae</taxon>
        <taxon>Pentapetalae</taxon>
        <taxon>rosids</taxon>
        <taxon>malvids</taxon>
        <taxon>Malvales</taxon>
        <taxon>Malvaceae</taxon>
        <taxon>Malvoideae</taxon>
        <taxon>Gossypium</taxon>
    </lineage>
</organism>
<protein>
    <recommendedName>
        <fullName evidence="5">NAC domain-containing protein</fullName>
    </recommendedName>
</protein>
<evidence type="ECO:0000256" key="4">
    <source>
        <dbReference type="ARBA" id="ARBA00023242"/>
    </source>
</evidence>
<dbReference type="AlphaFoldDB" id="A0A7J9B8Y3"/>